<reference evidence="1 2" key="1">
    <citation type="journal article" date="2018" name="Mol. Biol. Evol.">
        <title>Broad Genomic Sampling Reveals a Smut Pathogenic Ancestry of the Fungal Clade Ustilaginomycotina.</title>
        <authorList>
            <person name="Kijpornyongpan T."/>
            <person name="Mondo S.J."/>
            <person name="Barry K."/>
            <person name="Sandor L."/>
            <person name="Lee J."/>
            <person name="Lipzen A."/>
            <person name="Pangilinan J."/>
            <person name="LaButti K."/>
            <person name="Hainaut M."/>
            <person name="Henrissat B."/>
            <person name="Grigoriev I.V."/>
            <person name="Spatafora J.W."/>
            <person name="Aime M.C."/>
        </authorList>
    </citation>
    <scope>NUCLEOTIDE SEQUENCE [LARGE SCALE GENOMIC DNA]</scope>
    <source>
        <strain evidence="1 2">MCA 3645</strain>
    </source>
</reference>
<gene>
    <name evidence="1" type="ORF">BCV70DRAFT_198177</name>
</gene>
<dbReference type="EMBL" id="KZ819189">
    <property type="protein sequence ID" value="PWZ01896.1"/>
    <property type="molecule type" value="Genomic_DNA"/>
</dbReference>
<evidence type="ECO:0000313" key="2">
    <source>
        <dbReference type="Proteomes" id="UP000246740"/>
    </source>
</evidence>
<accession>A0A317XU66</accession>
<proteinExistence type="predicted"/>
<dbReference type="AlphaFoldDB" id="A0A317XU66"/>
<name>A0A317XU66_9BASI</name>
<keyword evidence="2" id="KW-1185">Reference proteome</keyword>
<protein>
    <submittedName>
        <fullName evidence="1">Uncharacterized protein</fullName>
    </submittedName>
</protein>
<sequence>MWITLAYFEDEPIIMWGNAMSEPLVRRTEAGAKSGENNCSTRFQLVLWPFSVFITCPPRTFCCFRRPQQARQLPRLTYGCRFGPFDLHLHARCPGHVFRLSYGVVTYDRRPCEKRWYTTILSTPLREQTQPCKIPHHSLLCCVSSASFRSCC</sequence>
<evidence type="ECO:0000313" key="1">
    <source>
        <dbReference type="EMBL" id="PWZ01896.1"/>
    </source>
</evidence>
<dbReference type="Proteomes" id="UP000246740">
    <property type="component" value="Unassembled WGS sequence"/>
</dbReference>
<organism evidence="1 2">
    <name type="scientific">Testicularia cyperi</name>
    <dbReference type="NCBI Taxonomy" id="1882483"/>
    <lineage>
        <taxon>Eukaryota</taxon>
        <taxon>Fungi</taxon>
        <taxon>Dikarya</taxon>
        <taxon>Basidiomycota</taxon>
        <taxon>Ustilaginomycotina</taxon>
        <taxon>Ustilaginomycetes</taxon>
        <taxon>Ustilaginales</taxon>
        <taxon>Anthracoideaceae</taxon>
        <taxon>Testicularia</taxon>
    </lineage>
</organism>
<dbReference type="InParanoid" id="A0A317XU66"/>